<evidence type="ECO:0000256" key="5">
    <source>
        <dbReference type="ARBA" id="ARBA00022840"/>
    </source>
</evidence>
<dbReference type="PROSITE" id="PS51195">
    <property type="entry name" value="Q_MOTIF"/>
    <property type="match status" value="1"/>
</dbReference>
<evidence type="ECO:0000259" key="11">
    <source>
        <dbReference type="PROSITE" id="PS51195"/>
    </source>
</evidence>
<dbReference type="Pfam" id="PF00270">
    <property type="entry name" value="DEAD"/>
    <property type="match status" value="1"/>
</dbReference>
<dbReference type="GO" id="GO:0005524">
    <property type="term" value="F:ATP binding"/>
    <property type="evidence" value="ECO:0007669"/>
    <property type="project" value="UniProtKB-KW"/>
</dbReference>
<dbReference type="GO" id="GO:0003724">
    <property type="term" value="F:RNA helicase activity"/>
    <property type="evidence" value="ECO:0007669"/>
    <property type="project" value="UniProtKB-EC"/>
</dbReference>
<dbReference type="PROSITE" id="PS51677">
    <property type="entry name" value="NODB"/>
    <property type="match status" value="1"/>
</dbReference>
<dbReference type="Gene3D" id="3.40.50.300">
    <property type="entry name" value="P-loop containing nucleotide triphosphate hydrolases"/>
    <property type="match status" value="2"/>
</dbReference>
<dbReference type="InterPro" id="IPR014014">
    <property type="entry name" value="RNA_helicase_DEAD_Q_motif"/>
</dbReference>
<evidence type="ECO:0000259" key="10">
    <source>
        <dbReference type="PROSITE" id="PS51194"/>
    </source>
</evidence>
<dbReference type="InterPro" id="IPR014001">
    <property type="entry name" value="Helicase_ATP-bd"/>
</dbReference>
<evidence type="ECO:0000259" key="9">
    <source>
        <dbReference type="PROSITE" id="PS51192"/>
    </source>
</evidence>
<comment type="caution">
    <text evidence="13">The sequence shown here is derived from an EMBL/GenBank/DDBJ whole genome shotgun (WGS) entry which is preliminary data.</text>
</comment>
<feature type="region of interest" description="Disordered" evidence="8">
    <location>
        <begin position="1027"/>
        <end position="1046"/>
    </location>
</feature>
<dbReference type="PROSITE" id="PS51194">
    <property type="entry name" value="HELICASE_CTER"/>
    <property type="match status" value="1"/>
</dbReference>
<evidence type="ECO:0000313" key="13">
    <source>
        <dbReference type="EMBL" id="KFX49668.1"/>
    </source>
</evidence>
<dbReference type="GO" id="GO:0005975">
    <property type="term" value="P:carbohydrate metabolic process"/>
    <property type="evidence" value="ECO:0007669"/>
    <property type="project" value="InterPro"/>
</dbReference>
<dbReference type="EC" id="3.6.4.13" evidence="1"/>
<dbReference type="Pfam" id="PF01522">
    <property type="entry name" value="Polysacc_deac_1"/>
    <property type="match status" value="1"/>
</dbReference>
<feature type="short sequence motif" description="Q motif" evidence="7">
    <location>
        <begin position="129"/>
        <end position="157"/>
    </location>
</feature>
<dbReference type="SMART" id="SM00490">
    <property type="entry name" value="HELICc"/>
    <property type="match status" value="1"/>
</dbReference>
<evidence type="ECO:0000256" key="2">
    <source>
        <dbReference type="ARBA" id="ARBA00022741"/>
    </source>
</evidence>
<keyword evidence="2" id="KW-0547">Nucleotide-binding</keyword>
<dbReference type="InterPro" id="IPR011545">
    <property type="entry name" value="DEAD/DEAH_box_helicase_dom"/>
</dbReference>
<dbReference type="InterPro" id="IPR002509">
    <property type="entry name" value="NODB_dom"/>
</dbReference>
<evidence type="ECO:0000256" key="7">
    <source>
        <dbReference type="PROSITE-ProRule" id="PRU00552"/>
    </source>
</evidence>
<gene>
    <name evidence="13" type="ORF">GQ26_0092550</name>
</gene>
<dbReference type="CDD" id="cd18787">
    <property type="entry name" value="SF2_C_DEAD"/>
    <property type="match status" value="1"/>
</dbReference>
<dbReference type="InterPro" id="IPR027417">
    <property type="entry name" value="P-loop_NTPase"/>
</dbReference>
<dbReference type="EMBL" id="JPOX01000009">
    <property type="protein sequence ID" value="KFX49668.1"/>
    <property type="molecule type" value="Genomic_DNA"/>
</dbReference>
<dbReference type="AlphaFoldDB" id="A0A093XWN4"/>
<feature type="domain" description="NodB homology" evidence="12">
    <location>
        <begin position="810"/>
        <end position="997"/>
    </location>
</feature>
<reference evidence="13" key="1">
    <citation type="journal article" date="2014" name="PLoS Genet.">
        <title>Signature Gene Expression Reveals Novel Clues to the Molecular Mechanisms of Dimorphic Transition in Penicillium marneffei.</title>
        <authorList>
            <person name="Yang E."/>
            <person name="Wang G."/>
            <person name="Cai J."/>
            <person name="Woo P.C."/>
            <person name="Lau S.K."/>
            <person name="Yuen K.-Y."/>
            <person name="Chow W.-N."/>
            <person name="Lin X."/>
        </authorList>
    </citation>
    <scope>NUCLEOTIDE SEQUENCE [LARGE SCALE GENOMIC DNA]</scope>
    <source>
        <strain evidence="13">PM1</strain>
    </source>
</reference>
<dbReference type="Gene3D" id="3.20.20.370">
    <property type="entry name" value="Glycoside hydrolase/deacetylase"/>
    <property type="match status" value="1"/>
</dbReference>
<dbReference type="SUPFAM" id="SSF52540">
    <property type="entry name" value="P-loop containing nucleoside triphosphate hydrolases"/>
    <property type="match status" value="1"/>
</dbReference>
<feature type="domain" description="DEAD-box RNA helicase Q" evidence="11">
    <location>
        <begin position="129"/>
        <end position="157"/>
    </location>
</feature>
<dbReference type="eggNOG" id="KOG0335">
    <property type="taxonomic scope" value="Eukaryota"/>
</dbReference>
<dbReference type="InterPro" id="IPR011330">
    <property type="entry name" value="Glyco_hydro/deAcase_b/a-brl"/>
</dbReference>
<keyword evidence="4 13" id="KW-0347">Helicase</keyword>
<comment type="catalytic activity">
    <reaction evidence="6">
        <text>ATP + H2O = ADP + phosphate + H(+)</text>
        <dbReference type="Rhea" id="RHEA:13065"/>
        <dbReference type="ChEBI" id="CHEBI:15377"/>
        <dbReference type="ChEBI" id="CHEBI:15378"/>
        <dbReference type="ChEBI" id="CHEBI:30616"/>
        <dbReference type="ChEBI" id="CHEBI:43474"/>
        <dbReference type="ChEBI" id="CHEBI:456216"/>
        <dbReference type="EC" id="3.6.4.13"/>
    </reaction>
</comment>
<dbReference type="CDD" id="cd10917">
    <property type="entry name" value="CE4_NodB_like_6s_7s"/>
    <property type="match status" value="1"/>
</dbReference>
<dbReference type="PROSITE" id="PS00039">
    <property type="entry name" value="DEAD_ATP_HELICASE"/>
    <property type="match status" value="1"/>
</dbReference>
<accession>A0A093XWN4</accession>
<evidence type="ECO:0000256" key="8">
    <source>
        <dbReference type="SAM" id="MobiDB-lite"/>
    </source>
</evidence>
<sequence length="1046" mass="118405">MDLFGTEEMAAALPEASGTTGVVNRLNQEAATLARDKGWTEPEKYDYSRYAAPTEEAATGNPSYDATPWASDARKYEWKEDYGDVGPEDEELEKMLYRHDLINRAGVKFENLSSIKVVVEAVEKIAPISRFADAGLHPIMEKNVRLCGYTIPTPIQAYGIPAILEGRDLLAVAQTGSGKTAAYLVPILSKLMGKAKKLAAPRPNITEGFEPKVHAVRAEPLVLVIVPTRELACQIFDEARRLCYRSMFRPCVAYGGGPVSHQRMELQKGCDILIGTPGRLIDFMGQPHVLSLRRVRYTVIDEADELLNYDWETEFTQLLSGGDSNEDADHRYMMFSATFNKTCRQVAKKYLEHGYVRIRVGRLGSSHANIEQRVYYADDSVKEQCLYDLLLSMPPARTLIFVNTKAQADRLDDFLYNRGLPSTSIHSDRTQREREDAMSAFRSGKTPILIATGVSSRGLDIKNVMHVINFDLPSSDQGGIDEYVHRIGRTARIGNEGIATSLYNHDRNTDIAQNLVKVLLENKQPIPDFLEDMKPEGELVFDDDNSEEDEESNVIAADAEPQSTEPASIFDEFSESKQEAATEAPVDGKEVECPAHLLLLKMELLTVLIYYILFIIISSTTAMMPLRNHPRGFVLDDFCRRSVNSLGAWHGPGENLMIEYDQDDDDDCLIRLSPSNPDHNYHTQFSYSCFDLSRHRKMFLHVKYSGSDAFTISLYQHNAACNQWRAPFPGTFDSVEASRYTTDDGGDIYVPLSHFYINLERASSVAFHGFYTSEETVLHKVEILQHLPDDVNIPRKLPTGTMVLNCKRPNSFAFGIDDGDPALAQEVMEILEDEDIKVTFFVVGRGLKDPSTNFTNLYSEMLEKGHQIALHSDTHPKMEGLQSEDEIDDEITGGQHALKDLLGVESRYFRPPYGTVGARMRERLATHIDDPYIVNWSVDVEDWLWANTDEPWRQLKAFRRDVERGGDLVVMHYLTWSTVKYFRDFIDIVKQKGKQIMRIDQCMMDPDAPELSSVESWNEHRESKILRTQFHSQPEHEGDSGDEEWE</sequence>
<protein>
    <recommendedName>
        <fullName evidence="1">RNA helicase</fullName>
        <ecNumber evidence="1">3.6.4.13</ecNumber>
    </recommendedName>
</protein>
<dbReference type="PANTHER" id="PTHR47958">
    <property type="entry name" value="ATP-DEPENDENT RNA HELICASE DBP3"/>
    <property type="match status" value="1"/>
</dbReference>
<dbReference type="SUPFAM" id="SSF88713">
    <property type="entry name" value="Glycoside hydrolase/deacetylase"/>
    <property type="match status" value="1"/>
</dbReference>
<evidence type="ECO:0000259" key="12">
    <source>
        <dbReference type="PROSITE" id="PS51677"/>
    </source>
</evidence>
<dbReference type="InterPro" id="IPR001650">
    <property type="entry name" value="Helicase_C-like"/>
</dbReference>
<keyword evidence="3" id="KW-0378">Hydrolase</keyword>
<feature type="domain" description="Helicase ATP-binding" evidence="9">
    <location>
        <begin position="160"/>
        <end position="357"/>
    </location>
</feature>
<evidence type="ECO:0000256" key="4">
    <source>
        <dbReference type="ARBA" id="ARBA00022806"/>
    </source>
</evidence>
<dbReference type="GO" id="GO:0003676">
    <property type="term" value="F:nucleic acid binding"/>
    <property type="evidence" value="ECO:0007669"/>
    <property type="project" value="InterPro"/>
</dbReference>
<feature type="domain" description="Helicase C-terminal" evidence="10">
    <location>
        <begin position="385"/>
        <end position="534"/>
    </location>
</feature>
<dbReference type="FunFam" id="3.40.50.300:FF:000008">
    <property type="entry name" value="ATP-dependent RNA helicase RhlB"/>
    <property type="match status" value="1"/>
</dbReference>
<proteinExistence type="predicted"/>
<keyword evidence="5" id="KW-0067">ATP-binding</keyword>
<evidence type="ECO:0000256" key="1">
    <source>
        <dbReference type="ARBA" id="ARBA00012552"/>
    </source>
</evidence>
<organism evidence="13">
    <name type="scientific">Talaromyces marneffei PM1</name>
    <dbReference type="NCBI Taxonomy" id="1077442"/>
    <lineage>
        <taxon>Eukaryota</taxon>
        <taxon>Fungi</taxon>
        <taxon>Dikarya</taxon>
        <taxon>Ascomycota</taxon>
        <taxon>Pezizomycotina</taxon>
        <taxon>Eurotiomycetes</taxon>
        <taxon>Eurotiomycetidae</taxon>
        <taxon>Eurotiales</taxon>
        <taxon>Trichocomaceae</taxon>
        <taxon>Talaromyces</taxon>
        <taxon>Talaromyces sect. Talaromyces</taxon>
    </lineage>
</organism>
<dbReference type="HOGENOM" id="CLU_291731_0_0_1"/>
<evidence type="ECO:0000256" key="3">
    <source>
        <dbReference type="ARBA" id="ARBA00022801"/>
    </source>
</evidence>
<name>A0A093XWN4_TALMA</name>
<dbReference type="InterPro" id="IPR000629">
    <property type="entry name" value="RNA-helicase_DEAD-box_CS"/>
</dbReference>
<dbReference type="Pfam" id="PF00271">
    <property type="entry name" value="Helicase_C"/>
    <property type="match status" value="1"/>
</dbReference>
<evidence type="ECO:0000256" key="6">
    <source>
        <dbReference type="ARBA" id="ARBA00047984"/>
    </source>
</evidence>
<dbReference type="SMART" id="SM00487">
    <property type="entry name" value="DEXDc"/>
    <property type="match status" value="1"/>
</dbReference>
<dbReference type="GO" id="GO:0016810">
    <property type="term" value="F:hydrolase activity, acting on carbon-nitrogen (but not peptide) bonds"/>
    <property type="evidence" value="ECO:0007669"/>
    <property type="project" value="InterPro"/>
</dbReference>
<dbReference type="PROSITE" id="PS51192">
    <property type="entry name" value="HELICASE_ATP_BIND_1"/>
    <property type="match status" value="1"/>
</dbReference>